<dbReference type="InterPro" id="IPR000961">
    <property type="entry name" value="AGC-kinase_C"/>
</dbReference>
<dbReference type="InterPro" id="IPR000719">
    <property type="entry name" value="Prot_kinase_dom"/>
</dbReference>
<feature type="repeat" description="ANK" evidence="7">
    <location>
        <begin position="151"/>
        <end position="183"/>
    </location>
</feature>
<dbReference type="PROSITE" id="PS51285">
    <property type="entry name" value="AGC_KINASE_CTER"/>
    <property type="match status" value="1"/>
</dbReference>
<dbReference type="InterPro" id="IPR036770">
    <property type="entry name" value="Ankyrin_rpt-contain_sf"/>
</dbReference>
<accession>A0A1R2AMZ3</accession>
<evidence type="ECO:0000256" key="6">
    <source>
        <dbReference type="ARBA" id="ARBA00022840"/>
    </source>
</evidence>
<evidence type="ECO:0000256" key="5">
    <source>
        <dbReference type="ARBA" id="ARBA00022777"/>
    </source>
</evidence>
<evidence type="ECO:0000259" key="9">
    <source>
        <dbReference type="PROSITE" id="PS50011"/>
    </source>
</evidence>
<evidence type="ECO:0000256" key="8">
    <source>
        <dbReference type="PROSITE-ProRule" id="PRU10141"/>
    </source>
</evidence>
<evidence type="ECO:0000313" key="12">
    <source>
        <dbReference type="Proteomes" id="UP000187209"/>
    </source>
</evidence>
<dbReference type="FunFam" id="3.30.200.20:FF:000042">
    <property type="entry name" value="Aurora kinase A"/>
    <property type="match status" value="1"/>
</dbReference>
<feature type="domain" description="Protein kinase" evidence="9">
    <location>
        <begin position="321"/>
        <end position="577"/>
    </location>
</feature>
<sequence>MESGMVMKLKKLLDGLLTLQTHESNEVGYSETTQDPSDLKFEDEVNLFLTPCGSISEGTLAQNLPSSHFHPGFRENSTASESKTNFIRRFSDLLNAQQYTEALETFKEQTSKMDARLLEAAGSNNSSLCRNLMDKREYGELVARCNAKDSEGNTPMHKAAANGYVKVCEILMDYGENIDINATNNQGKTPLHLACLSNQTALAKLLVRSGANINAVDATDNTPVHYSAQVGSKDFLEWLISKGPDLSIKNSEGKTAVEMSTRESVQEVFLKDIPGSTSPILSLSKQIDFMGMIRKINSLIRKSPNDSEDFDSIQRLTPGHFRPMQMLGKGSFGEVFLVEKKDSKQLLAMKILMKNKIMGQNLIRYAMTERNVASAVKHPFIVGLRYSFQTDNKLYLLLDYCSGGSLGGFLIKEKRFSEDRSRIYLCEILLALDELHKRDIIYRDLKPDNVVIDAEGHAMLTDFGLSKEGVMDKDSAKSFCGSVAYLAPEMLKRIGHGKAVDWYLLGVLLYEMLVGSPPFFSQNRSEMFFNIKKGKLKVPSSLSIECKNLLRDLLQKDPNKRLGSVGGANEIKQHEFFYGVDWDMVYNRGLKPPLPPVAPVITQFLHEDMIADTQNEMSSVLPGWTFIGK</sequence>
<organism evidence="11 12">
    <name type="scientific">Stentor coeruleus</name>
    <dbReference type="NCBI Taxonomy" id="5963"/>
    <lineage>
        <taxon>Eukaryota</taxon>
        <taxon>Sar</taxon>
        <taxon>Alveolata</taxon>
        <taxon>Ciliophora</taxon>
        <taxon>Postciliodesmatophora</taxon>
        <taxon>Heterotrichea</taxon>
        <taxon>Heterotrichida</taxon>
        <taxon>Stentoridae</taxon>
        <taxon>Stentor</taxon>
    </lineage>
</organism>
<protein>
    <recommendedName>
        <fullName evidence="13">Protein kinase domain-containing protein</fullName>
    </recommendedName>
</protein>
<keyword evidence="6 8" id="KW-0067">ATP-binding</keyword>
<dbReference type="InterPro" id="IPR011009">
    <property type="entry name" value="Kinase-like_dom_sf"/>
</dbReference>
<dbReference type="PROSITE" id="PS50011">
    <property type="entry name" value="PROTEIN_KINASE_DOM"/>
    <property type="match status" value="1"/>
</dbReference>
<dbReference type="PROSITE" id="PS00107">
    <property type="entry name" value="PROTEIN_KINASE_ATP"/>
    <property type="match status" value="1"/>
</dbReference>
<keyword evidence="1" id="KW-0723">Serine/threonine-protein kinase</keyword>
<dbReference type="PROSITE" id="PS50088">
    <property type="entry name" value="ANK_REPEAT"/>
    <property type="match status" value="3"/>
</dbReference>
<dbReference type="InterPro" id="IPR008271">
    <property type="entry name" value="Ser/Thr_kinase_AS"/>
</dbReference>
<dbReference type="GO" id="GO:0004674">
    <property type="term" value="F:protein serine/threonine kinase activity"/>
    <property type="evidence" value="ECO:0007669"/>
    <property type="project" value="UniProtKB-KW"/>
</dbReference>
<name>A0A1R2AMZ3_9CILI</name>
<dbReference type="SMART" id="SM00220">
    <property type="entry name" value="S_TKc"/>
    <property type="match status" value="1"/>
</dbReference>
<dbReference type="Gene3D" id="3.30.200.20">
    <property type="entry name" value="Phosphorylase Kinase, domain 1"/>
    <property type="match status" value="1"/>
</dbReference>
<dbReference type="FunFam" id="1.10.510.10:FF:000008">
    <property type="entry name" value="Non-specific serine/threonine protein kinase"/>
    <property type="match status" value="1"/>
</dbReference>
<keyword evidence="4 8" id="KW-0547">Nucleotide-binding</keyword>
<evidence type="ECO:0000256" key="1">
    <source>
        <dbReference type="ARBA" id="ARBA00022527"/>
    </source>
</evidence>
<keyword evidence="3" id="KW-0808">Transferase</keyword>
<dbReference type="PROSITE" id="PS00108">
    <property type="entry name" value="PROTEIN_KINASE_ST"/>
    <property type="match status" value="1"/>
</dbReference>
<evidence type="ECO:0000256" key="3">
    <source>
        <dbReference type="ARBA" id="ARBA00022679"/>
    </source>
</evidence>
<dbReference type="InterPro" id="IPR017441">
    <property type="entry name" value="Protein_kinase_ATP_BS"/>
</dbReference>
<dbReference type="AlphaFoldDB" id="A0A1R2AMZ3"/>
<feature type="domain" description="AGC-kinase C-terminal" evidence="10">
    <location>
        <begin position="578"/>
        <end position="629"/>
    </location>
</feature>
<proteinExistence type="predicted"/>
<dbReference type="EMBL" id="MPUH01001897">
    <property type="protein sequence ID" value="OMJ65898.1"/>
    <property type="molecule type" value="Genomic_DNA"/>
</dbReference>
<evidence type="ECO:0000256" key="2">
    <source>
        <dbReference type="ARBA" id="ARBA00022553"/>
    </source>
</evidence>
<dbReference type="Pfam" id="PF00023">
    <property type="entry name" value="Ank"/>
    <property type="match status" value="1"/>
</dbReference>
<gene>
    <name evidence="11" type="ORF">SteCoe_37454</name>
</gene>
<dbReference type="InterPro" id="IPR045270">
    <property type="entry name" value="STKc_AGC"/>
</dbReference>
<keyword evidence="5" id="KW-0418">Kinase</keyword>
<feature type="repeat" description="ANK" evidence="7">
    <location>
        <begin position="219"/>
        <end position="251"/>
    </location>
</feature>
<evidence type="ECO:0008006" key="13">
    <source>
        <dbReference type="Google" id="ProtNLM"/>
    </source>
</evidence>
<dbReference type="PROSITE" id="PS50297">
    <property type="entry name" value="ANK_REP_REGION"/>
    <property type="match status" value="3"/>
</dbReference>
<evidence type="ECO:0000256" key="7">
    <source>
        <dbReference type="PROSITE-ProRule" id="PRU00023"/>
    </source>
</evidence>
<dbReference type="InterPro" id="IPR002110">
    <property type="entry name" value="Ankyrin_rpt"/>
</dbReference>
<evidence type="ECO:0000259" key="10">
    <source>
        <dbReference type="PROSITE" id="PS51285"/>
    </source>
</evidence>
<dbReference type="SUPFAM" id="SSF48403">
    <property type="entry name" value="Ankyrin repeat"/>
    <property type="match status" value="1"/>
</dbReference>
<feature type="binding site" evidence="8">
    <location>
        <position position="350"/>
    </location>
    <ligand>
        <name>ATP</name>
        <dbReference type="ChEBI" id="CHEBI:30616"/>
    </ligand>
</feature>
<keyword evidence="7" id="KW-0040">ANK repeat</keyword>
<dbReference type="PANTHER" id="PTHR24351">
    <property type="entry name" value="RIBOSOMAL PROTEIN S6 KINASE"/>
    <property type="match status" value="1"/>
</dbReference>
<evidence type="ECO:0000313" key="11">
    <source>
        <dbReference type="EMBL" id="OMJ65898.1"/>
    </source>
</evidence>
<dbReference type="Pfam" id="PF00069">
    <property type="entry name" value="Pkinase"/>
    <property type="match status" value="1"/>
</dbReference>
<dbReference type="Gene3D" id="1.25.40.20">
    <property type="entry name" value="Ankyrin repeat-containing domain"/>
    <property type="match status" value="1"/>
</dbReference>
<dbReference type="SUPFAM" id="SSF56112">
    <property type="entry name" value="Protein kinase-like (PK-like)"/>
    <property type="match status" value="1"/>
</dbReference>
<dbReference type="CDD" id="cd05123">
    <property type="entry name" value="STKc_AGC"/>
    <property type="match status" value="1"/>
</dbReference>
<keyword evidence="2" id="KW-0597">Phosphoprotein</keyword>
<dbReference type="SMART" id="SM00248">
    <property type="entry name" value="ANK"/>
    <property type="match status" value="3"/>
</dbReference>
<reference evidence="11 12" key="1">
    <citation type="submission" date="2016-11" db="EMBL/GenBank/DDBJ databases">
        <title>The macronuclear genome of Stentor coeruleus: a giant cell with tiny introns.</title>
        <authorList>
            <person name="Slabodnick M."/>
            <person name="Ruby J.G."/>
            <person name="Reiff S.B."/>
            <person name="Swart E.C."/>
            <person name="Gosai S."/>
            <person name="Prabakaran S."/>
            <person name="Witkowska E."/>
            <person name="Larue G.E."/>
            <person name="Fisher S."/>
            <person name="Freeman R.M."/>
            <person name="Gunawardena J."/>
            <person name="Chu W."/>
            <person name="Stover N.A."/>
            <person name="Gregory B.D."/>
            <person name="Nowacki M."/>
            <person name="Derisi J."/>
            <person name="Roy S.W."/>
            <person name="Marshall W.F."/>
            <person name="Sood P."/>
        </authorList>
    </citation>
    <scope>NUCLEOTIDE SEQUENCE [LARGE SCALE GENOMIC DNA]</scope>
    <source>
        <strain evidence="11">WM001</strain>
    </source>
</reference>
<dbReference type="PRINTS" id="PR01415">
    <property type="entry name" value="ANKYRIN"/>
</dbReference>
<dbReference type="OrthoDB" id="194358at2759"/>
<comment type="caution">
    <text evidence="11">The sequence shown here is derived from an EMBL/GenBank/DDBJ whole genome shotgun (WGS) entry which is preliminary data.</text>
</comment>
<dbReference type="Pfam" id="PF12796">
    <property type="entry name" value="Ank_2"/>
    <property type="match status" value="1"/>
</dbReference>
<dbReference type="Proteomes" id="UP000187209">
    <property type="component" value="Unassembled WGS sequence"/>
</dbReference>
<feature type="repeat" description="ANK" evidence="7">
    <location>
        <begin position="186"/>
        <end position="218"/>
    </location>
</feature>
<keyword evidence="12" id="KW-1185">Reference proteome</keyword>
<evidence type="ECO:0000256" key="4">
    <source>
        <dbReference type="ARBA" id="ARBA00022741"/>
    </source>
</evidence>
<dbReference type="GO" id="GO:0005524">
    <property type="term" value="F:ATP binding"/>
    <property type="evidence" value="ECO:0007669"/>
    <property type="project" value="UniProtKB-UniRule"/>
</dbReference>
<dbReference type="Gene3D" id="1.10.510.10">
    <property type="entry name" value="Transferase(Phosphotransferase) domain 1"/>
    <property type="match status" value="1"/>
</dbReference>